<organism evidence="1 2">
    <name type="scientific">Kingella denitrificans ATCC 33394</name>
    <dbReference type="NCBI Taxonomy" id="888741"/>
    <lineage>
        <taxon>Bacteria</taxon>
        <taxon>Pseudomonadati</taxon>
        <taxon>Pseudomonadota</taxon>
        <taxon>Betaproteobacteria</taxon>
        <taxon>Neisseriales</taxon>
        <taxon>Neisseriaceae</taxon>
        <taxon>Kingella</taxon>
    </lineage>
</organism>
<evidence type="ECO:0000313" key="1">
    <source>
        <dbReference type="EMBL" id="EGC18359.1"/>
    </source>
</evidence>
<sequence>MIEKKSMITFDEAYKSVKTAIRDLEADVRIISVRPFVDGWIFEYQDIEFLNHCDYISMLLDTPYILMDKHTQEIFFVYLKPDGLETFLDDYHHKSDYIEKGIIIPYIPSKNIEN</sequence>
<keyword evidence="2" id="KW-1185">Reference proteome</keyword>
<protein>
    <recommendedName>
        <fullName evidence="3">Immunity protein 35 domain-containing protein</fullName>
    </recommendedName>
</protein>
<dbReference type="AlphaFoldDB" id="F0EWL5"/>
<dbReference type="EMBL" id="AEWV01000006">
    <property type="protein sequence ID" value="EGC18359.1"/>
    <property type="molecule type" value="Genomic_DNA"/>
</dbReference>
<name>F0EWL5_9NEIS</name>
<gene>
    <name evidence="1" type="ORF">HMPREF9098_0508</name>
</gene>
<proteinExistence type="predicted"/>
<comment type="caution">
    <text evidence="1">The sequence shown here is derived from an EMBL/GenBank/DDBJ whole genome shotgun (WGS) entry which is preliminary data.</text>
</comment>
<evidence type="ECO:0008006" key="3">
    <source>
        <dbReference type="Google" id="ProtNLM"/>
    </source>
</evidence>
<reference evidence="1 2" key="1">
    <citation type="submission" date="2011-01" db="EMBL/GenBank/DDBJ databases">
        <authorList>
            <person name="Muzny D."/>
            <person name="Qin X."/>
            <person name="Deng J."/>
            <person name="Jiang H."/>
            <person name="Liu Y."/>
            <person name="Qu J."/>
            <person name="Song X.-Z."/>
            <person name="Zhang L."/>
            <person name="Thornton R."/>
            <person name="Coyle M."/>
            <person name="Francisco L."/>
            <person name="Jackson L."/>
            <person name="Javaid M."/>
            <person name="Korchina V."/>
            <person name="Kovar C."/>
            <person name="Mata R."/>
            <person name="Mathew T."/>
            <person name="Ngo R."/>
            <person name="Nguyen L."/>
            <person name="Nguyen N."/>
            <person name="Okwuonu G."/>
            <person name="Ongeri F."/>
            <person name="Pham C."/>
            <person name="Simmons D."/>
            <person name="Wilczek-Boney K."/>
            <person name="Hale W."/>
            <person name="Jakkamsetti A."/>
            <person name="Pham P."/>
            <person name="Ruth R."/>
            <person name="San Lucas F."/>
            <person name="Warren J."/>
            <person name="Zhang J."/>
            <person name="Zhao Z."/>
            <person name="Zhou C."/>
            <person name="Zhu D."/>
            <person name="Lee S."/>
            <person name="Bess C."/>
            <person name="Blankenburg K."/>
            <person name="Forbes L."/>
            <person name="Fu Q."/>
            <person name="Gubbala S."/>
            <person name="Hirani K."/>
            <person name="Jayaseelan J.C."/>
            <person name="Lara F."/>
            <person name="Munidasa M."/>
            <person name="Palculict T."/>
            <person name="Patil S."/>
            <person name="Pu L.-L."/>
            <person name="Saada N."/>
            <person name="Tang L."/>
            <person name="Weissenberger G."/>
            <person name="Zhu Y."/>
            <person name="Hemphill L."/>
            <person name="Shang Y."/>
            <person name="Youmans B."/>
            <person name="Ayvaz T."/>
            <person name="Ross M."/>
            <person name="Santibanez J."/>
            <person name="Aqrawi P."/>
            <person name="Gross S."/>
            <person name="Joshi V."/>
            <person name="Fowler G."/>
            <person name="Nazareth L."/>
            <person name="Reid J."/>
            <person name="Worley K."/>
            <person name="Petrosino J."/>
            <person name="Highlander S."/>
            <person name="Gibbs R."/>
        </authorList>
    </citation>
    <scope>NUCLEOTIDE SEQUENCE [LARGE SCALE GENOMIC DNA]</scope>
    <source>
        <strain evidence="1 2">ATCC 33394</strain>
    </source>
</reference>
<dbReference type="HOGENOM" id="CLU_2117719_0_0_4"/>
<dbReference type="RefSeq" id="WP_003781578.1">
    <property type="nucleotide sequence ID" value="NZ_GL870929.1"/>
</dbReference>
<accession>F0EWL5</accession>
<dbReference type="Proteomes" id="UP000004088">
    <property type="component" value="Unassembled WGS sequence"/>
</dbReference>
<evidence type="ECO:0000313" key="2">
    <source>
        <dbReference type="Proteomes" id="UP000004088"/>
    </source>
</evidence>